<evidence type="ECO:0000313" key="12">
    <source>
        <dbReference type="EMBL" id="KAI5441341.1"/>
    </source>
</evidence>
<evidence type="ECO:0000256" key="4">
    <source>
        <dbReference type="ARBA" id="ARBA00022525"/>
    </source>
</evidence>
<evidence type="ECO:0000256" key="6">
    <source>
        <dbReference type="ARBA" id="ARBA00023295"/>
    </source>
</evidence>
<evidence type="ECO:0000256" key="10">
    <source>
        <dbReference type="SAM" id="MobiDB-lite"/>
    </source>
</evidence>
<evidence type="ECO:0008006" key="14">
    <source>
        <dbReference type="Google" id="ProtNLM"/>
    </source>
</evidence>
<evidence type="ECO:0000256" key="9">
    <source>
        <dbReference type="RuleBase" id="RU361169"/>
    </source>
</evidence>
<dbReference type="PROSITE" id="PS00502">
    <property type="entry name" value="POLYGALACTURONASE"/>
    <property type="match status" value="1"/>
</dbReference>
<evidence type="ECO:0000256" key="2">
    <source>
        <dbReference type="ARBA" id="ARBA00008834"/>
    </source>
</evidence>
<evidence type="ECO:0000256" key="7">
    <source>
        <dbReference type="ARBA" id="ARBA00023316"/>
    </source>
</evidence>
<feature type="transmembrane region" description="Helical" evidence="11">
    <location>
        <begin position="39"/>
        <end position="57"/>
    </location>
</feature>
<dbReference type="FunFam" id="2.160.20.10:FF:000004">
    <property type="entry name" value="Pectin lyase-like superfamily protein"/>
    <property type="match status" value="1"/>
</dbReference>
<evidence type="ECO:0000256" key="1">
    <source>
        <dbReference type="ARBA" id="ARBA00004191"/>
    </source>
</evidence>
<name>A0A9D4YKP5_PEA</name>
<dbReference type="PANTHER" id="PTHR31375">
    <property type="match status" value="1"/>
</dbReference>
<evidence type="ECO:0000256" key="11">
    <source>
        <dbReference type="SAM" id="Phobius"/>
    </source>
</evidence>
<dbReference type="InterPro" id="IPR000743">
    <property type="entry name" value="Glyco_hydro_28"/>
</dbReference>
<keyword evidence="13" id="KW-1185">Reference proteome</keyword>
<organism evidence="12 13">
    <name type="scientific">Pisum sativum</name>
    <name type="common">Garden pea</name>
    <name type="synonym">Lathyrus oleraceus</name>
    <dbReference type="NCBI Taxonomy" id="3888"/>
    <lineage>
        <taxon>Eukaryota</taxon>
        <taxon>Viridiplantae</taxon>
        <taxon>Streptophyta</taxon>
        <taxon>Embryophyta</taxon>
        <taxon>Tracheophyta</taxon>
        <taxon>Spermatophyta</taxon>
        <taxon>Magnoliopsida</taxon>
        <taxon>eudicotyledons</taxon>
        <taxon>Gunneridae</taxon>
        <taxon>Pentapetalae</taxon>
        <taxon>rosids</taxon>
        <taxon>fabids</taxon>
        <taxon>Fabales</taxon>
        <taxon>Fabaceae</taxon>
        <taxon>Papilionoideae</taxon>
        <taxon>50 kb inversion clade</taxon>
        <taxon>NPAAA clade</taxon>
        <taxon>Hologalegina</taxon>
        <taxon>IRL clade</taxon>
        <taxon>Fabeae</taxon>
        <taxon>Lathyrus</taxon>
    </lineage>
</organism>
<evidence type="ECO:0000256" key="8">
    <source>
        <dbReference type="PROSITE-ProRule" id="PRU10052"/>
    </source>
</evidence>
<feature type="active site" evidence="8">
    <location>
        <position position="276"/>
    </location>
</feature>
<dbReference type="InterPro" id="IPR012334">
    <property type="entry name" value="Pectin_lyas_fold"/>
</dbReference>
<keyword evidence="3" id="KW-0134">Cell wall</keyword>
<proteinExistence type="inferred from homology"/>
<dbReference type="GO" id="GO:0071555">
    <property type="term" value="P:cell wall organization"/>
    <property type="evidence" value="ECO:0007669"/>
    <property type="project" value="UniProtKB-KW"/>
</dbReference>
<dbReference type="Gene3D" id="2.160.20.10">
    <property type="entry name" value="Single-stranded right-handed beta-helix, Pectin lyase-like"/>
    <property type="match status" value="1"/>
</dbReference>
<dbReference type="Pfam" id="PF00295">
    <property type="entry name" value="Glyco_hydro_28"/>
    <property type="match status" value="1"/>
</dbReference>
<evidence type="ECO:0000256" key="3">
    <source>
        <dbReference type="ARBA" id="ARBA00022512"/>
    </source>
</evidence>
<dbReference type="Gramene" id="Psat01G0070700-T1">
    <property type="protein sequence ID" value="KAI5441341.1"/>
    <property type="gene ID" value="KIW84_010707"/>
</dbReference>
<reference evidence="12 13" key="1">
    <citation type="journal article" date="2022" name="Nat. Genet.">
        <title>Improved pea reference genome and pan-genome highlight genomic features and evolutionary characteristics.</title>
        <authorList>
            <person name="Yang T."/>
            <person name="Liu R."/>
            <person name="Luo Y."/>
            <person name="Hu S."/>
            <person name="Wang D."/>
            <person name="Wang C."/>
            <person name="Pandey M.K."/>
            <person name="Ge S."/>
            <person name="Xu Q."/>
            <person name="Li N."/>
            <person name="Li G."/>
            <person name="Huang Y."/>
            <person name="Saxena R.K."/>
            <person name="Ji Y."/>
            <person name="Li M."/>
            <person name="Yan X."/>
            <person name="He Y."/>
            <person name="Liu Y."/>
            <person name="Wang X."/>
            <person name="Xiang C."/>
            <person name="Varshney R.K."/>
            <person name="Ding H."/>
            <person name="Gao S."/>
            <person name="Zong X."/>
        </authorList>
    </citation>
    <scope>NUCLEOTIDE SEQUENCE [LARGE SCALE GENOMIC DNA]</scope>
    <source>
        <strain evidence="12 13">cv. Zhongwan 6</strain>
    </source>
</reference>
<protein>
    <recommendedName>
        <fullName evidence="14">Polygalacturonase</fullName>
    </recommendedName>
</protein>
<dbReference type="InterPro" id="IPR006626">
    <property type="entry name" value="PbH1"/>
</dbReference>
<gene>
    <name evidence="12" type="ORF">KIW84_010707</name>
</gene>
<comment type="similarity">
    <text evidence="2 9">Belongs to the glycosyl hydrolase 28 family.</text>
</comment>
<dbReference type="GO" id="GO:0005975">
    <property type="term" value="P:carbohydrate metabolic process"/>
    <property type="evidence" value="ECO:0007669"/>
    <property type="project" value="InterPro"/>
</dbReference>
<dbReference type="GO" id="GO:0004650">
    <property type="term" value="F:polygalacturonase activity"/>
    <property type="evidence" value="ECO:0007669"/>
    <property type="project" value="InterPro"/>
</dbReference>
<comment type="caution">
    <text evidence="12">The sequence shown here is derived from an EMBL/GenBank/DDBJ whole genome shotgun (WGS) entry which is preliminary data.</text>
</comment>
<accession>A0A9D4YKP5</accession>
<keyword evidence="6 9" id="KW-0326">Glycosidase</keyword>
<feature type="region of interest" description="Disordered" evidence="10">
    <location>
        <begin position="429"/>
        <end position="482"/>
    </location>
</feature>
<keyword evidence="5 9" id="KW-0378">Hydrolase</keyword>
<keyword evidence="4" id="KW-0964">Secreted</keyword>
<evidence type="ECO:0000256" key="5">
    <source>
        <dbReference type="ARBA" id="ARBA00022801"/>
    </source>
</evidence>
<dbReference type="Proteomes" id="UP001058974">
    <property type="component" value="Chromosome 1"/>
</dbReference>
<keyword evidence="11" id="KW-0472">Membrane</keyword>
<dbReference type="SUPFAM" id="SSF51126">
    <property type="entry name" value="Pectin lyase-like"/>
    <property type="match status" value="1"/>
</dbReference>
<dbReference type="SMART" id="SM00710">
    <property type="entry name" value="PbH1"/>
    <property type="match status" value="5"/>
</dbReference>
<keyword evidence="11" id="KW-0812">Transmembrane</keyword>
<sequence>MVIKLRHSTIYNVPPYFEITQSKSFKSSKSIKEDMMKRLSITIIVSFLYFVADFVAAQPGVLDISKFGGAPNADITVAFTTAWNEACASTTAAKILIPAGTYKMGLLDVKGPCKAPIEVQVDGTIEAPIKNDDLKGAEQWIKFDTIESFTLSGKGVFDGQGADTWKHAPIAWKDTNSSKRAMNIYFHALTNSLVTGVTSKDSKYFQFMVLACRNITFNAVTVIAPDESPNTDGIHIGRSNGVTITNSNIGTGDDCISLGDGSEKVTVENVNCGPGHGISVGSLGKLTTEENVAGLIVKNCTLTKTENGVRIKTWPDEPGKITITDMHFEDITMVDVMNPIIIDQEYCPWNQCSKKNPSLIKISKVTFKNIKGTSGTAEGVTIICSSGVPCEGVELNNVDLTFNGAPAKAKCSHVKPLVIGKAPICGDSASASPLASPASGVTSPSASPTSNPASPSASPASASTSPSASPASASASPSASPA</sequence>
<keyword evidence="7" id="KW-0961">Cell wall biogenesis/degradation</keyword>
<dbReference type="AlphaFoldDB" id="A0A9D4YKP5"/>
<dbReference type="EMBL" id="JAMSHJ010000001">
    <property type="protein sequence ID" value="KAI5441341.1"/>
    <property type="molecule type" value="Genomic_DNA"/>
</dbReference>
<dbReference type="InterPro" id="IPR011050">
    <property type="entry name" value="Pectin_lyase_fold/virulence"/>
</dbReference>
<keyword evidence="11" id="KW-1133">Transmembrane helix</keyword>
<comment type="subcellular location">
    <subcellularLocation>
        <location evidence="1">Secreted</location>
        <location evidence="1">Cell wall</location>
    </subcellularLocation>
</comment>
<evidence type="ECO:0000313" key="13">
    <source>
        <dbReference type="Proteomes" id="UP001058974"/>
    </source>
</evidence>